<dbReference type="EMBL" id="JAODUP010000765">
    <property type="protein sequence ID" value="KAK2144358.1"/>
    <property type="molecule type" value="Genomic_DNA"/>
</dbReference>
<accession>A0AAD9J1L8</accession>
<protein>
    <submittedName>
        <fullName evidence="1">Uncharacterized protein</fullName>
    </submittedName>
</protein>
<dbReference type="Proteomes" id="UP001208570">
    <property type="component" value="Unassembled WGS sequence"/>
</dbReference>
<name>A0AAD9J1L8_9ANNE</name>
<keyword evidence="2" id="KW-1185">Reference proteome</keyword>
<gene>
    <name evidence="1" type="ORF">LSH36_765g01000</name>
</gene>
<sequence>MTTIARTFSLSTKVCSNDALSISANCEIAIATETGIQVLDFVQNQVLHVDQFCFTVTRIPPHCQPYKPDVGISHDTA</sequence>
<feature type="non-terminal residue" evidence="1">
    <location>
        <position position="77"/>
    </location>
</feature>
<comment type="caution">
    <text evidence="1">The sequence shown here is derived from an EMBL/GenBank/DDBJ whole genome shotgun (WGS) entry which is preliminary data.</text>
</comment>
<evidence type="ECO:0000313" key="2">
    <source>
        <dbReference type="Proteomes" id="UP001208570"/>
    </source>
</evidence>
<organism evidence="1 2">
    <name type="scientific">Paralvinella palmiformis</name>
    <dbReference type="NCBI Taxonomy" id="53620"/>
    <lineage>
        <taxon>Eukaryota</taxon>
        <taxon>Metazoa</taxon>
        <taxon>Spiralia</taxon>
        <taxon>Lophotrochozoa</taxon>
        <taxon>Annelida</taxon>
        <taxon>Polychaeta</taxon>
        <taxon>Sedentaria</taxon>
        <taxon>Canalipalpata</taxon>
        <taxon>Terebellida</taxon>
        <taxon>Terebelliformia</taxon>
        <taxon>Alvinellidae</taxon>
        <taxon>Paralvinella</taxon>
    </lineage>
</organism>
<reference evidence="1" key="1">
    <citation type="journal article" date="2023" name="Mol. Biol. Evol.">
        <title>Third-Generation Sequencing Reveals the Adaptive Role of the Epigenome in Three Deep-Sea Polychaetes.</title>
        <authorList>
            <person name="Perez M."/>
            <person name="Aroh O."/>
            <person name="Sun Y."/>
            <person name="Lan Y."/>
            <person name="Juniper S.K."/>
            <person name="Young C.R."/>
            <person name="Angers B."/>
            <person name="Qian P.Y."/>
        </authorList>
    </citation>
    <scope>NUCLEOTIDE SEQUENCE</scope>
    <source>
        <strain evidence="1">P08H-3</strain>
    </source>
</reference>
<evidence type="ECO:0000313" key="1">
    <source>
        <dbReference type="EMBL" id="KAK2144358.1"/>
    </source>
</evidence>
<proteinExistence type="predicted"/>
<dbReference type="AlphaFoldDB" id="A0AAD9J1L8"/>